<dbReference type="Gene3D" id="1.10.10.10">
    <property type="entry name" value="Winged helix-like DNA-binding domain superfamily/Winged helix DNA-binding domain"/>
    <property type="match status" value="1"/>
</dbReference>
<dbReference type="SUPFAM" id="SSF46785">
    <property type="entry name" value="Winged helix' DNA-binding domain"/>
    <property type="match status" value="1"/>
</dbReference>
<gene>
    <name evidence="6" type="ordered locus">ambt_08710</name>
</gene>
<feature type="domain" description="HTH lysR-type" evidence="5">
    <location>
        <begin position="5"/>
        <end position="62"/>
    </location>
</feature>
<evidence type="ECO:0000313" key="6">
    <source>
        <dbReference type="EMBL" id="AEF03270.1"/>
    </source>
</evidence>
<comment type="similarity">
    <text evidence="1">Belongs to the LysR transcriptional regulatory family.</text>
</comment>
<dbReference type="Proteomes" id="UP000000683">
    <property type="component" value="Chromosome"/>
</dbReference>
<protein>
    <submittedName>
        <fullName evidence="6">LysR family transcriptional regulator</fullName>
    </submittedName>
</protein>
<dbReference type="GO" id="GO:0003677">
    <property type="term" value="F:DNA binding"/>
    <property type="evidence" value="ECO:0007669"/>
    <property type="project" value="UniProtKB-KW"/>
</dbReference>
<dbReference type="InterPro" id="IPR036388">
    <property type="entry name" value="WH-like_DNA-bd_sf"/>
</dbReference>
<dbReference type="PROSITE" id="PS50931">
    <property type="entry name" value="HTH_LYSR"/>
    <property type="match status" value="1"/>
</dbReference>
<dbReference type="PANTHER" id="PTHR30537:SF5">
    <property type="entry name" value="HTH-TYPE TRANSCRIPTIONAL ACTIVATOR TTDR-RELATED"/>
    <property type="match status" value="1"/>
</dbReference>
<keyword evidence="7" id="KW-1185">Reference proteome</keyword>
<dbReference type="Pfam" id="PF00126">
    <property type="entry name" value="HTH_1"/>
    <property type="match status" value="1"/>
</dbReference>
<evidence type="ECO:0000256" key="1">
    <source>
        <dbReference type="ARBA" id="ARBA00009437"/>
    </source>
</evidence>
<dbReference type="CDD" id="cd08422">
    <property type="entry name" value="PBP2_CrgA_like"/>
    <property type="match status" value="1"/>
</dbReference>
<dbReference type="InterPro" id="IPR036390">
    <property type="entry name" value="WH_DNA-bd_sf"/>
</dbReference>
<dbReference type="SUPFAM" id="SSF53850">
    <property type="entry name" value="Periplasmic binding protein-like II"/>
    <property type="match status" value="1"/>
</dbReference>
<name>F5Z877_ALTNA</name>
<evidence type="ECO:0000313" key="7">
    <source>
        <dbReference type="Proteomes" id="UP000000683"/>
    </source>
</evidence>
<dbReference type="HOGENOM" id="CLU_039613_16_2_6"/>
<proteinExistence type="inferred from homology"/>
<dbReference type="Pfam" id="PF03466">
    <property type="entry name" value="LysR_substrate"/>
    <property type="match status" value="1"/>
</dbReference>
<dbReference type="PANTHER" id="PTHR30537">
    <property type="entry name" value="HTH-TYPE TRANSCRIPTIONAL REGULATOR"/>
    <property type="match status" value="1"/>
</dbReference>
<keyword evidence="4" id="KW-0804">Transcription</keyword>
<sequence>MSNAMQLRELRTFELVAQEGNMTKAAALMSKSVMAVSKQISNLEHSVGQALFIRTRRELKLTEYGREFLKRCTALNNQHRELQQWVQSTEYEVSGEIRILTQANEVITETFTPWIGEFLKKYPLLNVVLDVKESLVDIAHDEYDIYWGVGSYLGDRFNGLKQRSLYNERYGIFASPEYLKRKGTPKVPDDLETHDVVGYLYNQPSNVLVLQSQTGEVIHKILNSRVKAVAGMVECAQSGLGLINALPKAKQIEEAVEDGSLVPVMEGYWWDRAEAFIYYHQTVTVEPKVCAFIDFYLDKRPHWA</sequence>
<dbReference type="RefSeq" id="WP_013784208.1">
    <property type="nucleotide sequence ID" value="NC_015554.1"/>
</dbReference>
<evidence type="ECO:0000256" key="2">
    <source>
        <dbReference type="ARBA" id="ARBA00023015"/>
    </source>
</evidence>
<keyword evidence="2" id="KW-0805">Transcription regulation</keyword>
<evidence type="ECO:0000259" key="5">
    <source>
        <dbReference type="PROSITE" id="PS50931"/>
    </source>
</evidence>
<dbReference type="KEGG" id="alt:ambt_08710"/>
<dbReference type="InterPro" id="IPR005119">
    <property type="entry name" value="LysR_subst-bd"/>
</dbReference>
<evidence type="ECO:0000256" key="4">
    <source>
        <dbReference type="ARBA" id="ARBA00023163"/>
    </source>
</evidence>
<dbReference type="EMBL" id="CP002339">
    <property type="protein sequence ID" value="AEF03270.1"/>
    <property type="molecule type" value="Genomic_DNA"/>
</dbReference>
<evidence type="ECO:0000256" key="3">
    <source>
        <dbReference type="ARBA" id="ARBA00023125"/>
    </source>
</evidence>
<dbReference type="InterPro" id="IPR058163">
    <property type="entry name" value="LysR-type_TF_proteobact-type"/>
</dbReference>
<dbReference type="AlphaFoldDB" id="F5Z877"/>
<dbReference type="InterPro" id="IPR000847">
    <property type="entry name" value="LysR_HTH_N"/>
</dbReference>
<keyword evidence="3" id="KW-0238">DNA-binding</keyword>
<reference evidence="6 7" key="1">
    <citation type="journal article" date="2011" name="J. Bacteriol.">
        <title>Complete genome sequence of the polycyclic aromatic hydrocarbon-degrading bacterium Alteromonas sp. strain SN2.</title>
        <authorList>
            <person name="Jin H.M."/>
            <person name="Jeong H."/>
            <person name="Moon E.J."/>
            <person name="Math R.K."/>
            <person name="Lee K."/>
            <person name="Kim H.J."/>
            <person name="Jeon C.O."/>
            <person name="Oh T.K."/>
            <person name="Kim J.F."/>
        </authorList>
    </citation>
    <scope>NUCLEOTIDE SEQUENCE [LARGE SCALE GENOMIC DNA]</scope>
    <source>
        <strain evidence="7">JCM 17741 / KACC 18427 / KCTC 11700BP / SN2</strain>
    </source>
</reference>
<dbReference type="Gene3D" id="3.40.190.290">
    <property type="match status" value="1"/>
</dbReference>
<dbReference type="eggNOG" id="COG0583">
    <property type="taxonomic scope" value="Bacteria"/>
</dbReference>
<organism evidence="6 7">
    <name type="scientific">Alteromonas naphthalenivorans</name>
    <dbReference type="NCBI Taxonomy" id="715451"/>
    <lineage>
        <taxon>Bacteria</taxon>
        <taxon>Pseudomonadati</taxon>
        <taxon>Pseudomonadota</taxon>
        <taxon>Gammaproteobacteria</taxon>
        <taxon>Alteromonadales</taxon>
        <taxon>Alteromonadaceae</taxon>
        <taxon>Alteromonas/Salinimonas group</taxon>
        <taxon>Alteromonas</taxon>
    </lineage>
</organism>
<accession>F5Z877</accession>
<dbReference type="GO" id="GO:0003700">
    <property type="term" value="F:DNA-binding transcription factor activity"/>
    <property type="evidence" value="ECO:0007669"/>
    <property type="project" value="InterPro"/>
</dbReference>